<evidence type="ECO:0000313" key="2">
    <source>
        <dbReference type="Proteomes" id="UP000029538"/>
    </source>
</evidence>
<accession>A0A096C1A2</accession>
<reference evidence="1 2" key="1">
    <citation type="submission" date="2014-07" db="EMBL/GenBank/DDBJ databases">
        <authorList>
            <person name="McCorrison J."/>
            <person name="Sanka R."/>
            <person name="Torralba M."/>
            <person name="Gillis M."/>
            <person name="Haft D.H."/>
            <person name="Methe B."/>
            <person name="Sutton G."/>
            <person name="Nelson K.E."/>
        </authorList>
    </citation>
    <scope>NUCLEOTIDE SEQUENCE [LARGE SCALE GENOMIC DNA]</scope>
    <source>
        <strain evidence="1 2">DNF00882</strain>
    </source>
</reference>
<name>A0A096C1A2_9BACT</name>
<dbReference type="Proteomes" id="UP000029538">
    <property type="component" value="Unassembled WGS sequence"/>
</dbReference>
<dbReference type="EMBL" id="JRNR01000075">
    <property type="protein sequence ID" value="KGF48772.1"/>
    <property type="molecule type" value="Genomic_DNA"/>
</dbReference>
<organism evidence="1 2">
    <name type="scientific">Prevotella disiens DNF00882</name>
    <dbReference type="NCBI Taxonomy" id="1401075"/>
    <lineage>
        <taxon>Bacteria</taxon>
        <taxon>Pseudomonadati</taxon>
        <taxon>Bacteroidota</taxon>
        <taxon>Bacteroidia</taxon>
        <taxon>Bacteroidales</taxon>
        <taxon>Prevotellaceae</taxon>
        <taxon>Prevotella</taxon>
    </lineage>
</organism>
<evidence type="ECO:0000313" key="1">
    <source>
        <dbReference type="EMBL" id="KGF48772.1"/>
    </source>
</evidence>
<proteinExistence type="predicted"/>
<dbReference type="RefSeq" id="WP_036883699.1">
    <property type="nucleotide sequence ID" value="NZ_JRNR01000075.1"/>
</dbReference>
<sequence length="268" mass="30869">MSKRKLYISIEESILAFQSKETAEAYIFAMMLKASARSSRINDPSIRNLKSILHIGNTKCCRALKNAVAAGYVRYEGKTLVANPMKNNKDNIRPIFFERAEYKLDGSLDCKVSFREMEKLIREQVIINHVKKQNLCEKTYKAVTDGEVGGERLTSEQIKVYRRRKNRLSHTKEFHKGLSLAKVMRILQSSRYAARKLMRGLVGTGKLVKNEVLEETGIDPKKFGWQANRYMKEIGYGGYFLYVDGKIMCQRSNVYVCNDNLNSKYYAK</sequence>
<protein>
    <submittedName>
        <fullName evidence="1">Uncharacterized protein</fullName>
    </submittedName>
</protein>
<gene>
    <name evidence="1" type="ORF">HMPREF0654_07900</name>
</gene>
<comment type="caution">
    <text evidence="1">The sequence shown here is derived from an EMBL/GenBank/DDBJ whole genome shotgun (WGS) entry which is preliminary data.</text>
</comment>
<dbReference type="AlphaFoldDB" id="A0A096C1A2"/>